<evidence type="ECO:0000256" key="2">
    <source>
        <dbReference type="ARBA" id="ARBA00022763"/>
    </source>
</evidence>
<evidence type="ECO:0000256" key="3">
    <source>
        <dbReference type="ARBA" id="ARBA00022801"/>
    </source>
</evidence>
<dbReference type="PANTHER" id="PTHR10429">
    <property type="entry name" value="DNA-3-METHYLADENINE GLYCOSYLASE"/>
    <property type="match status" value="1"/>
</dbReference>
<keyword evidence="4 5" id="KW-0234">DNA repair</keyword>
<name>A0ABT6MMH0_9GAMM</name>
<protein>
    <recommendedName>
        <fullName evidence="5">Putative 3-methyladenine DNA glycosylase</fullName>
        <ecNumber evidence="5">3.2.2.-</ecNumber>
    </recommendedName>
</protein>
<dbReference type="GO" id="GO:0016798">
    <property type="term" value="F:hydrolase activity, acting on glycosyl bonds"/>
    <property type="evidence" value="ECO:0007669"/>
    <property type="project" value="UniProtKB-KW"/>
</dbReference>
<reference evidence="6" key="1">
    <citation type="journal article" date="2007" name="Int. J. Syst. Evol. Microbiol.">
        <title>Luteimonas composti sp. nov., a moderately thermophilic bacterium isolated from food waste.</title>
        <authorList>
            <person name="Young C.C."/>
            <person name="Kampfer P."/>
            <person name="Chen W.M."/>
            <person name="Yen W.S."/>
            <person name="Arun A.B."/>
            <person name="Lai W.A."/>
            <person name="Shen F.T."/>
            <person name="Rekha P.D."/>
            <person name="Lin K.Y."/>
            <person name="Chou J.H."/>
        </authorList>
    </citation>
    <scope>NUCLEOTIDE SEQUENCE</scope>
    <source>
        <strain evidence="6">CC-YY355</strain>
    </source>
</reference>
<dbReference type="RefSeq" id="WP_280940993.1">
    <property type="nucleotide sequence ID" value="NZ_JARYGX010000004.1"/>
</dbReference>
<dbReference type="Gene3D" id="3.10.300.10">
    <property type="entry name" value="Methylpurine-DNA glycosylase (MPG)"/>
    <property type="match status" value="1"/>
</dbReference>
<gene>
    <name evidence="6" type="ORF">QF205_01665</name>
</gene>
<dbReference type="InterPro" id="IPR011034">
    <property type="entry name" value="Formyl_transferase-like_C_sf"/>
</dbReference>
<dbReference type="EMBL" id="JARYGX010000004">
    <property type="protein sequence ID" value="MDH7451787.1"/>
    <property type="molecule type" value="Genomic_DNA"/>
</dbReference>
<keyword evidence="3 5" id="KW-0378">Hydrolase</keyword>
<dbReference type="PANTHER" id="PTHR10429:SF0">
    <property type="entry name" value="DNA-3-METHYLADENINE GLYCOSYLASE"/>
    <property type="match status" value="1"/>
</dbReference>
<dbReference type="InterPro" id="IPR003180">
    <property type="entry name" value="MPG"/>
</dbReference>
<sequence length="218" mass="23739">MRAIVRQEQALDTALATPPHWTRLPRSFYRRHPAEVAPDLLNKILLRDDGRAARIVEVEAYAGSEDPAAHSFRGMTARNATMFGEAGHLYVYFTYGMHWGSNAVCGEVGDGLGVLLRAAEPMLGVDQMRRLRPAARRDRDLASGPGKLSQAFGITRKLDGADLVTGTGGIAIVSDGTPPPDDPVVGPRIGISRAVDYPWRWHVPGSLHVSVRGAVRKR</sequence>
<reference evidence="6" key="2">
    <citation type="submission" date="2023-04" db="EMBL/GenBank/DDBJ databases">
        <authorList>
            <person name="Sun J.-Q."/>
        </authorList>
    </citation>
    <scope>NUCLEOTIDE SEQUENCE</scope>
    <source>
        <strain evidence="6">CC-YY355</strain>
    </source>
</reference>
<comment type="similarity">
    <text evidence="1 5">Belongs to the DNA glycosylase MPG family.</text>
</comment>
<proteinExistence type="inferred from homology"/>
<accession>A0ABT6MMH0</accession>
<evidence type="ECO:0000256" key="4">
    <source>
        <dbReference type="ARBA" id="ARBA00023204"/>
    </source>
</evidence>
<dbReference type="NCBIfam" id="NF002003">
    <property type="entry name" value="PRK00802.1-3"/>
    <property type="match status" value="1"/>
</dbReference>
<dbReference type="Pfam" id="PF02245">
    <property type="entry name" value="Pur_DNA_glyco"/>
    <property type="match status" value="1"/>
</dbReference>
<keyword evidence="7" id="KW-1185">Reference proteome</keyword>
<dbReference type="CDD" id="cd00540">
    <property type="entry name" value="AAG"/>
    <property type="match status" value="1"/>
</dbReference>
<comment type="caution">
    <text evidence="6">The sequence shown here is derived from an EMBL/GenBank/DDBJ whole genome shotgun (WGS) entry which is preliminary data.</text>
</comment>
<dbReference type="Proteomes" id="UP001160550">
    <property type="component" value="Unassembled WGS sequence"/>
</dbReference>
<keyword evidence="6" id="KW-0326">Glycosidase</keyword>
<evidence type="ECO:0000256" key="1">
    <source>
        <dbReference type="ARBA" id="ARBA00009232"/>
    </source>
</evidence>
<dbReference type="InterPro" id="IPR036995">
    <property type="entry name" value="MPG_sf"/>
</dbReference>
<keyword evidence="2 5" id="KW-0227">DNA damage</keyword>
<dbReference type="NCBIfam" id="TIGR00567">
    <property type="entry name" value="3mg"/>
    <property type="match status" value="1"/>
</dbReference>
<evidence type="ECO:0000256" key="5">
    <source>
        <dbReference type="HAMAP-Rule" id="MF_00527"/>
    </source>
</evidence>
<dbReference type="EC" id="3.2.2.-" evidence="5"/>
<evidence type="ECO:0000313" key="6">
    <source>
        <dbReference type="EMBL" id="MDH7451787.1"/>
    </source>
</evidence>
<evidence type="ECO:0000313" key="7">
    <source>
        <dbReference type="Proteomes" id="UP001160550"/>
    </source>
</evidence>
<dbReference type="SUPFAM" id="SSF50486">
    <property type="entry name" value="FMT C-terminal domain-like"/>
    <property type="match status" value="1"/>
</dbReference>
<dbReference type="HAMAP" id="MF_00527">
    <property type="entry name" value="3MGH"/>
    <property type="match status" value="1"/>
</dbReference>
<organism evidence="6 7">
    <name type="scientific">Luteimonas composti</name>
    <dbReference type="NCBI Taxonomy" id="398257"/>
    <lineage>
        <taxon>Bacteria</taxon>
        <taxon>Pseudomonadati</taxon>
        <taxon>Pseudomonadota</taxon>
        <taxon>Gammaproteobacteria</taxon>
        <taxon>Lysobacterales</taxon>
        <taxon>Lysobacteraceae</taxon>
        <taxon>Luteimonas</taxon>
    </lineage>
</organism>